<dbReference type="PATRIC" id="fig|587753.9.peg.3830"/>
<name>A0A0A6DG11_9PSED</name>
<evidence type="ECO:0000313" key="1">
    <source>
        <dbReference type="EMBL" id="KHA74125.1"/>
    </source>
</evidence>
<sequence>MERGYSVFIVGAAILLVPESEDFGGYDDVVNSILLAQLVANKQAEKTPDINWYDVYTQVLDDFWLRYIKAQEDRYLAPGSDSSVIQALAAVMSRMDVEQGQRTAAVLSRLAGVSPVHPAIDLLRTHMQKPSTAQSSQGSKLHLLVMVADTPASFSSVYLSLETEQVLSPNPLTLLHQAENGQGVLTLRYAQANLSEVLYGLARETVSGKVKDKIATNVALLMLDDKQLSVAPPRETGA</sequence>
<gene>
    <name evidence="1" type="ORF">NZ35_08480</name>
</gene>
<dbReference type="AlphaFoldDB" id="A0A0A6DG11"/>
<protein>
    <submittedName>
        <fullName evidence="1">Uncharacterized protein</fullName>
    </submittedName>
</protein>
<organism evidence="1 2">
    <name type="scientific">Pseudomonas chlororaphis</name>
    <dbReference type="NCBI Taxonomy" id="587753"/>
    <lineage>
        <taxon>Bacteria</taxon>
        <taxon>Pseudomonadati</taxon>
        <taxon>Pseudomonadota</taxon>
        <taxon>Gammaproteobacteria</taxon>
        <taxon>Pseudomonadales</taxon>
        <taxon>Pseudomonadaceae</taxon>
        <taxon>Pseudomonas</taxon>
    </lineage>
</organism>
<proteinExistence type="predicted"/>
<dbReference type="Proteomes" id="UP000030564">
    <property type="component" value="Unassembled WGS sequence"/>
</dbReference>
<reference evidence="1 2" key="1">
    <citation type="submission" date="2014-10" db="EMBL/GenBank/DDBJ databases">
        <title>Draft genome sequence of Pseudomonas chlororaphis EA105.</title>
        <authorList>
            <person name="McCully L.M."/>
            <person name="Bitzer A.S."/>
            <person name="Spence C."/>
            <person name="Bais H."/>
            <person name="Silby M.W."/>
        </authorList>
    </citation>
    <scope>NUCLEOTIDE SEQUENCE [LARGE SCALE GENOMIC DNA]</scope>
    <source>
        <strain evidence="1 2">EA105</strain>
    </source>
</reference>
<dbReference type="EMBL" id="JSFK01000003">
    <property type="protein sequence ID" value="KHA74125.1"/>
    <property type="molecule type" value="Genomic_DNA"/>
</dbReference>
<evidence type="ECO:0000313" key="2">
    <source>
        <dbReference type="Proteomes" id="UP000030564"/>
    </source>
</evidence>
<dbReference type="OrthoDB" id="7025630at2"/>
<accession>A0A0A6DG11</accession>
<comment type="caution">
    <text evidence="1">The sequence shown here is derived from an EMBL/GenBank/DDBJ whole genome shotgun (WGS) entry which is preliminary data.</text>
</comment>